<dbReference type="STRING" id="4081.A0A3Q7FKB5"/>
<keyword evidence="1" id="KW-0378">Hydrolase</keyword>
<dbReference type="PANTHER" id="PTHR14950:SF66">
    <property type="entry name" value="RIBONUCLEASE 3-LIKE PROTEIN 2"/>
    <property type="match status" value="1"/>
</dbReference>
<dbReference type="Gramene" id="Solyc03g053105.1.1">
    <property type="protein sequence ID" value="Solyc03g053105.1.1"/>
    <property type="gene ID" value="Solyc03g053105.1"/>
</dbReference>
<sequence length="197" mass="22235">MPDQRHRVWCHFELDSHITVLYVYGVECAVVCEFVVAPCARAPSENCAVVTDGNKLCCSLNLAISSYFFVTYPDIDYRKLTYLSAADVSTEKLIKSCCPQHGLYKCLIHDAAILDEKIGKLITIVPTWHCNGRDFEFDVSEGVRDTLQQEEKIEFYGGTTKEPKVLADVMESIMGVAYLDCGFDVNDVWVVSFFFTI</sequence>
<organism evidence="3">
    <name type="scientific">Solanum lycopersicum</name>
    <name type="common">Tomato</name>
    <name type="synonym">Lycopersicon esculentum</name>
    <dbReference type="NCBI Taxonomy" id="4081"/>
    <lineage>
        <taxon>Eukaryota</taxon>
        <taxon>Viridiplantae</taxon>
        <taxon>Streptophyta</taxon>
        <taxon>Embryophyta</taxon>
        <taxon>Tracheophyta</taxon>
        <taxon>Spermatophyta</taxon>
        <taxon>Magnoliopsida</taxon>
        <taxon>eudicotyledons</taxon>
        <taxon>Gunneridae</taxon>
        <taxon>Pentapetalae</taxon>
        <taxon>asterids</taxon>
        <taxon>lamiids</taxon>
        <taxon>Solanales</taxon>
        <taxon>Solanaceae</taxon>
        <taxon>Solanoideae</taxon>
        <taxon>Solaneae</taxon>
        <taxon>Solanum</taxon>
        <taxon>Solanum subgen. Lycopersicon</taxon>
    </lineage>
</organism>
<dbReference type="PANTHER" id="PTHR14950">
    <property type="entry name" value="DICER-RELATED"/>
    <property type="match status" value="1"/>
</dbReference>
<dbReference type="GO" id="GO:0004525">
    <property type="term" value="F:ribonuclease III activity"/>
    <property type="evidence" value="ECO:0007669"/>
    <property type="project" value="InterPro"/>
</dbReference>
<reference evidence="3" key="2">
    <citation type="submission" date="2019-01" db="UniProtKB">
        <authorList>
            <consortium name="EnsemblPlants"/>
        </authorList>
    </citation>
    <scope>IDENTIFICATION</scope>
    <source>
        <strain evidence="3">cv. Heinz 1706</strain>
    </source>
</reference>
<dbReference type="PROSITE" id="PS50142">
    <property type="entry name" value="RNASE_3_2"/>
    <property type="match status" value="1"/>
</dbReference>
<dbReference type="GO" id="GO:0006396">
    <property type="term" value="P:RNA processing"/>
    <property type="evidence" value="ECO:0007669"/>
    <property type="project" value="InterPro"/>
</dbReference>
<keyword evidence="4" id="KW-1185">Reference proteome</keyword>
<dbReference type="InterPro" id="IPR036389">
    <property type="entry name" value="RNase_III_sf"/>
</dbReference>
<evidence type="ECO:0000313" key="3">
    <source>
        <dbReference type="EnsemblPlants" id="Solyc03g053105.1.1"/>
    </source>
</evidence>
<dbReference type="InterPro" id="IPR000999">
    <property type="entry name" value="RNase_III_dom"/>
</dbReference>
<dbReference type="Pfam" id="PF00636">
    <property type="entry name" value="Ribonuclease_3"/>
    <property type="match status" value="1"/>
</dbReference>
<dbReference type="Proteomes" id="UP000004994">
    <property type="component" value="Chromosome 3"/>
</dbReference>
<name>A0A3Q7FKB5_SOLLC</name>
<proteinExistence type="predicted"/>
<dbReference type="EnsemblPlants" id="Solyc03g053105.1.1">
    <property type="protein sequence ID" value="Solyc03g053105.1.1"/>
    <property type="gene ID" value="Solyc03g053105.1"/>
</dbReference>
<dbReference type="CDD" id="cd00593">
    <property type="entry name" value="RIBOc"/>
    <property type="match status" value="1"/>
</dbReference>
<evidence type="ECO:0000256" key="1">
    <source>
        <dbReference type="ARBA" id="ARBA00022801"/>
    </source>
</evidence>
<accession>A0A3Q7FKB5</accession>
<evidence type="ECO:0000259" key="2">
    <source>
        <dbReference type="PROSITE" id="PS50142"/>
    </source>
</evidence>
<feature type="domain" description="RNase III" evidence="2">
    <location>
        <begin position="60"/>
        <end position="182"/>
    </location>
</feature>
<dbReference type="Gene3D" id="1.10.1520.10">
    <property type="entry name" value="Ribonuclease III domain"/>
    <property type="match status" value="1"/>
</dbReference>
<protein>
    <recommendedName>
        <fullName evidence="2">RNase III domain-containing protein</fullName>
    </recommendedName>
</protein>
<dbReference type="AlphaFoldDB" id="A0A3Q7FKB5"/>
<dbReference type="SUPFAM" id="SSF69065">
    <property type="entry name" value="RNase III domain-like"/>
    <property type="match status" value="1"/>
</dbReference>
<evidence type="ECO:0000313" key="4">
    <source>
        <dbReference type="Proteomes" id="UP000004994"/>
    </source>
</evidence>
<reference evidence="3" key="1">
    <citation type="journal article" date="2012" name="Nature">
        <title>The tomato genome sequence provides insights into fleshy fruit evolution.</title>
        <authorList>
            <consortium name="Tomato Genome Consortium"/>
        </authorList>
    </citation>
    <scope>NUCLEOTIDE SEQUENCE [LARGE SCALE GENOMIC DNA]</scope>
    <source>
        <strain evidence="3">cv. Heinz 1706</strain>
    </source>
</reference>
<dbReference type="InParanoid" id="A0A3Q7FKB5"/>